<evidence type="ECO:0000259" key="7">
    <source>
        <dbReference type="Pfam" id="PF05199"/>
    </source>
</evidence>
<dbReference type="Gramene" id="EFJ24966">
    <property type="protein sequence ID" value="EFJ24966"/>
    <property type="gene ID" value="SELMODRAFT_100345"/>
</dbReference>
<dbReference type="InParanoid" id="D8RRY2"/>
<dbReference type="Proteomes" id="UP000001514">
    <property type="component" value="Unassembled WGS sequence"/>
</dbReference>
<keyword evidence="3" id="KW-0285">Flavoprotein</keyword>
<evidence type="ECO:0000256" key="6">
    <source>
        <dbReference type="SAM" id="SignalP"/>
    </source>
</evidence>
<dbReference type="GO" id="GO:0016614">
    <property type="term" value="F:oxidoreductase activity, acting on CH-OH group of donors"/>
    <property type="evidence" value="ECO:0007669"/>
    <property type="project" value="InterPro"/>
</dbReference>
<name>D8RRY2_SELML</name>
<dbReference type="Gene3D" id="3.50.50.60">
    <property type="entry name" value="FAD/NAD(P)-binding domain"/>
    <property type="match status" value="1"/>
</dbReference>
<evidence type="ECO:0000256" key="3">
    <source>
        <dbReference type="ARBA" id="ARBA00022630"/>
    </source>
</evidence>
<accession>D8RRY2</accession>
<protein>
    <recommendedName>
        <fullName evidence="7">Glucose-methanol-choline oxidoreductase C-terminal domain-containing protein</fullName>
    </recommendedName>
</protein>
<gene>
    <name evidence="8" type="ORF">SELMODRAFT_100345</name>
</gene>
<dbReference type="InterPro" id="IPR007867">
    <property type="entry name" value="GMC_OxRtase_C"/>
</dbReference>
<dbReference type="PANTHER" id="PTHR42784:SF1">
    <property type="entry name" value="PYRANOSE 2-OXIDASE"/>
    <property type="match status" value="1"/>
</dbReference>
<dbReference type="InterPro" id="IPR051473">
    <property type="entry name" value="P2Ox-like"/>
</dbReference>
<evidence type="ECO:0000256" key="1">
    <source>
        <dbReference type="ARBA" id="ARBA00001974"/>
    </source>
</evidence>
<keyword evidence="9" id="KW-1185">Reference proteome</keyword>
<dbReference type="InterPro" id="IPR036188">
    <property type="entry name" value="FAD/NAD-bd_sf"/>
</dbReference>
<feature type="signal peptide" evidence="6">
    <location>
        <begin position="1"/>
        <end position="17"/>
    </location>
</feature>
<evidence type="ECO:0000313" key="8">
    <source>
        <dbReference type="EMBL" id="EFJ24966.1"/>
    </source>
</evidence>
<evidence type="ECO:0000313" key="9">
    <source>
        <dbReference type="Proteomes" id="UP000001514"/>
    </source>
</evidence>
<dbReference type="SUPFAM" id="SSF51905">
    <property type="entry name" value="FAD/NAD(P)-binding domain"/>
    <property type="match status" value="1"/>
</dbReference>
<comment type="cofactor">
    <cofactor evidence="1">
        <name>FAD</name>
        <dbReference type="ChEBI" id="CHEBI:57692"/>
    </cofactor>
</comment>
<dbReference type="OMA" id="TIPSFHC"/>
<dbReference type="HOGENOM" id="CLU_494175_0_0_1"/>
<evidence type="ECO:0000256" key="4">
    <source>
        <dbReference type="ARBA" id="ARBA00022827"/>
    </source>
</evidence>
<comment type="similarity">
    <text evidence="2">Belongs to the GMC oxidoreductase family.</text>
</comment>
<evidence type="ECO:0000256" key="5">
    <source>
        <dbReference type="ARBA" id="ARBA00023002"/>
    </source>
</evidence>
<evidence type="ECO:0000256" key="2">
    <source>
        <dbReference type="ARBA" id="ARBA00010790"/>
    </source>
</evidence>
<dbReference type="EMBL" id="GL377588">
    <property type="protein sequence ID" value="EFJ24966.1"/>
    <property type="molecule type" value="Genomic_DNA"/>
</dbReference>
<reference evidence="8 9" key="1">
    <citation type="journal article" date="2011" name="Science">
        <title>The Selaginella genome identifies genetic changes associated with the evolution of vascular plants.</title>
        <authorList>
            <person name="Banks J.A."/>
            <person name="Nishiyama T."/>
            <person name="Hasebe M."/>
            <person name="Bowman J.L."/>
            <person name="Gribskov M."/>
            <person name="dePamphilis C."/>
            <person name="Albert V.A."/>
            <person name="Aono N."/>
            <person name="Aoyama T."/>
            <person name="Ambrose B.A."/>
            <person name="Ashton N.W."/>
            <person name="Axtell M.J."/>
            <person name="Barker E."/>
            <person name="Barker M.S."/>
            <person name="Bennetzen J.L."/>
            <person name="Bonawitz N.D."/>
            <person name="Chapple C."/>
            <person name="Cheng C."/>
            <person name="Correa L.G."/>
            <person name="Dacre M."/>
            <person name="DeBarry J."/>
            <person name="Dreyer I."/>
            <person name="Elias M."/>
            <person name="Engstrom E.M."/>
            <person name="Estelle M."/>
            <person name="Feng L."/>
            <person name="Finet C."/>
            <person name="Floyd S.K."/>
            <person name="Frommer W.B."/>
            <person name="Fujita T."/>
            <person name="Gramzow L."/>
            <person name="Gutensohn M."/>
            <person name="Harholt J."/>
            <person name="Hattori M."/>
            <person name="Heyl A."/>
            <person name="Hirai T."/>
            <person name="Hiwatashi Y."/>
            <person name="Ishikawa M."/>
            <person name="Iwata M."/>
            <person name="Karol K.G."/>
            <person name="Koehler B."/>
            <person name="Kolukisaoglu U."/>
            <person name="Kubo M."/>
            <person name="Kurata T."/>
            <person name="Lalonde S."/>
            <person name="Li K."/>
            <person name="Li Y."/>
            <person name="Litt A."/>
            <person name="Lyons E."/>
            <person name="Manning G."/>
            <person name="Maruyama T."/>
            <person name="Michael T.P."/>
            <person name="Mikami K."/>
            <person name="Miyazaki S."/>
            <person name="Morinaga S."/>
            <person name="Murata T."/>
            <person name="Mueller-Roeber B."/>
            <person name="Nelson D.R."/>
            <person name="Obara M."/>
            <person name="Oguri Y."/>
            <person name="Olmstead R.G."/>
            <person name="Onodera N."/>
            <person name="Petersen B.L."/>
            <person name="Pils B."/>
            <person name="Prigge M."/>
            <person name="Rensing S.A."/>
            <person name="Riano-Pachon D.M."/>
            <person name="Roberts A.W."/>
            <person name="Sato Y."/>
            <person name="Scheller H.V."/>
            <person name="Schulz B."/>
            <person name="Schulz C."/>
            <person name="Shakirov E.V."/>
            <person name="Shibagaki N."/>
            <person name="Shinohara N."/>
            <person name="Shippen D.E."/>
            <person name="Soerensen I."/>
            <person name="Sotooka R."/>
            <person name="Sugimoto N."/>
            <person name="Sugita M."/>
            <person name="Sumikawa N."/>
            <person name="Tanurdzic M."/>
            <person name="Theissen G."/>
            <person name="Ulvskov P."/>
            <person name="Wakazuki S."/>
            <person name="Weng J.K."/>
            <person name="Willats W.W."/>
            <person name="Wipf D."/>
            <person name="Wolf P.G."/>
            <person name="Yang L."/>
            <person name="Zimmer A.D."/>
            <person name="Zhu Q."/>
            <person name="Mitros T."/>
            <person name="Hellsten U."/>
            <person name="Loque D."/>
            <person name="Otillar R."/>
            <person name="Salamov A."/>
            <person name="Schmutz J."/>
            <person name="Shapiro H."/>
            <person name="Lindquist E."/>
            <person name="Lucas S."/>
            <person name="Rokhsar D."/>
            <person name="Grigoriev I.V."/>
        </authorList>
    </citation>
    <scope>NUCLEOTIDE SEQUENCE [LARGE SCALE GENOMIC DNA]</scope>
</reference>
<sequence length="549" mass="60841">MLHLCFLLASFFYACSGEFGFPHPGEQYPTSTSIMNDLFFVPSWDSVQQSGPFDYIIVGTGFCGYAFAAQILEKNPHAKILMLERGPFFLPAHFQSLPLALQGTVAAKLESYPWTLTQATAESPYAKWVHGVAPFFGGRSTKWSGWCPRPTAQEMEGWHPSVIDAAGRYFERAERLLNVTNSFYRSALQEEIMQLMHSRLHTVSSATRVMPAPLSIEDGSKFSVVGSLLQLVLRQRTLAKQGHGAPLRIVINCVVKRISESEGVLETSKGEVTLSARTRIVLAMGAIPPATLLVNSIPALAKAPLQFSSHLISAITARVPRKEYPFASRLDIQQTPQIGAFYLAGCVHGKLQFHIQATVISSPRLESEDIITMGHRMPDVLTSATPEQLKQSKEYVLFVFAILGEQEIKNSSWVRKNDKDPDLTTNIKLQIQQSRGDMEVWDAMEAGAFQVLENILSPNKSSSLQYWNKGKWTSQRPAKELTRRPGCVHEGSSLPIGEDGNQLVDLDYRLAGSQNIYITGAALWPRSGSWNPTLTMVALTLDLADRLSN</sequence>
<keyword evidence="6" id="KW-0732">Signal</keyword>
<dbReference type="PANTHER" id="PTHR42784">
    <property type="entry name" value="PYRANOSE 2-OXIDASE"/>
    <property type="match status" value="1"/>
</dbReference>
<dbReference type="Pfam" id="PF05199">
    <property type="entry name" value="GMC_oxred_C"/>
    <property type="match status" value="1"/>
</dbReference>
<dbReference type="KEGG" id="smo:SELMODRAFT_100345"/>
<feature type="chain" id="PRO_5003122067" description="Glucose-methanol-choline oxidoreductase C-terminal domain-containing protein" evidence="6">
    <location>
        <begin position="18"/>
        <end position="549"/>
    </location>
</feature>
<keyword evidence="4" id="KW-0274">FAD</keyword>
<proteinExistence type="inferred from homology"/>
<dbReference type="eggNOG" id="ENOG502RBWF">
    <property type="taxonomic scope" value="Eukaryota"/>
</dbReference>
<organism evidence="9">
    <name type="scientific">Selaginella moellendorffii</name>
    <name type="common">Spikemoss</name>
    <dbReference type="NCBI Taxonomy" id="88036"/>
    <lineage>
        <taxon>Eukaryota</taxon>
        <taxon>Viridiplantae</taxon>
        <taxon>Streptophyta</taxon>
        <taxon>Embryophyta</taxon>
        <taxon>Tracheophyta</taxon>
        <taxon>Lycopodiopsida</taxon>
        <taxon>Selaginellales</taxon>
        <taxon>Selaginellaceae</taxon>
        <taxon>Selaginella</taxon>
    </lineage>
</organism>
<feature type="domain" description="Glucose-methanol-choline oxidoreductase C-terminal" evidence="7">
    <location>
        <begin position="414"/>
        <end position="539"/>
    </location>
</feature>
<keyword evidence="5" id="KW-0560">Oxidoreductase</keyword>
<dbReference type="AlphaFoldDB" id="D8RRY2"/>